<dbReference type="InterPro" id="IPR027417">
    <property type="entry name" value="P-loop_NTPase"/>
</dbReference>
<evidence type="ECO:0000313" key="8">
    <source>
        <dbReference type="Proteomes" id="UP000245778"/>
    </source>
</evidence>
<proteinExistence type="predicted"/>
<reference evidence="5 7" key="1">
    <citation type="journal article" date="2015" name="Nat. Commun.">
        <title>Production of butyrate from lysine and the Amadori product fructoselysine by a human gut commensal.</title>
        <authorList>
            <person name="Bui T.P."/>
            <person name="Ritari J."/>
            <person name="Boeren S."/>
            <person name="de Waard P."/>
            <person name="Plugge C.M."/>
            <person name="de Vos W.M."/>
        </authorList>
    </citation>
    <scope>NUCLEOTIDE SEQUENCE [LARGE SCALE GENOMIC DNA]</scope>
    <source>
        <strain evidence="5 7">AF211</strain>
    </source>
</reference>
<dbReference type="AlphaFoldDB" id="A0A0S2W6W8"/>
<dbReference type="GeneID" id="93230194"/>
<dbReference type="OrthoDB" id="9802264at2"/>
<dbReference type="SMART" id="SM00382">
    <property type="entry name" value="AAA"/>
    <property type="match status" value="1"/>
</dbReference>
<dbReference type="InterPro" id="IPR003593">
    <property type="entry name" value="AAA+_ATPase"/>
</dbReference>
<dbReference type="Proteomes" id="UP000064844">
    <property type="component" value="Chromosome"/>
</dbReference>
<accession>A0A0S2W6W8</accession>
<evidence type="ECO:0000256" key="1">
    <source>
        <dbReference type="ARBA" id="ARBA00022448"/>
    </source>
</evidence>
<dbReference type="InterPro" id="IPR015854">
    <property type="entry name" value="ABC_transpr_LolD-like"/>
</dbReference>
<dbReference type="InterPro" id="IPR017911">
    <property type="entry name" value="MacB-like_ATP-bd"/>
</dbReference>
<dbReference type="CDD" id="cd03255">
    <property type="entry name" value="ABC_MJ0796_LolCDE_FtsE"/>
    <property type="match status" value="1"/>
</dbReference>
<dbReference type="FunFam" id="3.40.50.300:FF:000032">
    <property type="entry name" value="Export ABC transporter ATP-binding protein"/>
    <property type="match status" value="1"/>
</dbReference>
<evidence type="ECO:0000256" key="3">
    <source>
        <dbReference type="ARBA" id="ARBA00022840"/>
    </source>
</evidence>
<dbReference type="SUPFAM" id="SSF52540">
    <property type="entry name" value="P-loop containing nucleoside triphosphate hydrolases"/>
    <property type="match status" value="1"/>
</dbReference>
<evidence type="ECO:0000313" key="6">
    <source>
        <dbReference type="EMBL" id="PVY54776.1"/>
    </source>
</evidence>
<evidence type="ECO:0000256" key="2">
    <source>
        <dbReference type="ARBA" id="ARBA00022741"/>
    </source>
</evidence>
<reference evidence="7" key="2">
    <citation type="submission" date="2015-04" db="EMBL/GenBank/DDBJ databases">
        <title>A butyrogenic pathway from the amino acid lysine in a human gut commensal.</title>
        <authorList>
            <person name="de Vos W.M."/>
            <person name="Bui N.T.P."/>
            <person name="Plugge C.M."/>
            <person name="Ritari J."/>
        </authorList>
    </citation>
    <scope>NUCLEOTIDE SEQUENCE [LARGE SCALE GENOMIC DNA]</scope>
    <source>
        <strain evidence="7">AF211</strain>
    </source>
</reference>
<dbReference type="PANTHER" id="PTHR24220">
    <property type="entry name" value="IMPORT ATP-BINDING PROTEIN"/>
    <property type="match status" value="1"/>
</dbReference>
<gene>
    <name evidence="6" type="ORF">C7373_105199</name>
    <name evidence="5" type="ORF">IB211_02676</name>
</gene>
<dbReference type="GO" id="GO:0098796">
    <property type="term" value="C:membrane protein complex"/>
    <property type="evidence" value="ECO:0007669"/>
    <property type="project" value="UniProtKB-ARBA"/>
</dbReference>
<dbReference type="Pfam" id="PF00005">
    <property type="entry name" value="ABC_tran"/>
    <property type="match status" value="1"/>
</dbReference>
<name>A0A0S2W6W8_9FIRM</name>
<evidence type="ECO:0000313" key="5">
    <source>
        <dbReference type="EMBL" id="ALP95067.1"/>
    </source>
</evidence>
<keyword evidence="7" id="KW-1185">Reference proteome</keyword>
<keyword evidence="2" id="KW-0547">Nucleotide-binding</keyword>
<keyword evidence="3 5" id="KW-0067">ATP-binding</keyword>
<dbReference type="eggNOG" id="COG1136">
    <property type="taxonomic scope" value="Bacteria"/>
</dbReference>
<dbReference type="GO" id="GO:0005524">
    <property type="term" value="F:ATP binding"/>
    <property type="evidence" value="ECO:0007669"/>
    <property type="project" value="UniProtKB-KW"/>
</dbReference>
<evidence type="ECO:0000313" key="7">
    <source>
        <dbReference type="Proteomes" id="UP000064844"/>
    </source>
</evidence>
<dbReference type="PATRIC" id="fig|1297617.4.peg.2754"/>
<dbReference type="Gene3D" id="3.40.50.300">
    <property type="entry name" value="P-loop containing nucleotide triphosphate hydrolases"/>
    <property type="match status" value="1"/>
</dbReference>
<dbReference type="PROSITE" id="PS50893">
    <property type="entry name" value="ABC_TRANSPORTER_2"/>
    <property type="match status" value="1"/>
</dbReference>
<dbReference type="RefSeq" id="WP_058118311.1">
    <property type="nucleotide sequence ID" value="NZ_CAMREZ010000005.1"/>
</dbReference>
<organism evidence="5 7">
    <name type="scientific">Intestinimonas butyriciproducens</name>
    <dbReference type="NCBI Taxonomy" id="1297617"/>
    <lineage>
        <taxon>Bacteria</taxon>
        <taxon>Bacillati</taxon>
        <taxon>Bacillota</taxon>
        <taxon>Clostridia</taxon>
        <taxon>Eubacteriales</taxon>
        <taxon>Intestinimonas</taxon>
    </lineage>
</organism>
<dbReference type="InterPro" id="IPR003439">
    <property type="entry name" value="ABC_transporter-like_ATP-bd"/>
</dbReference>
<keyword evidence="1" id="KW-0813">Transport</keyword>
<dbReference type="GO" id="GO:0016887">
    <property type="term" value="F:ATP hydrolysis activity"/>
    <property type="evidence" value="ECO:0007669"/>
    <property type="project" value="InterPro"/>
</dbReference>
<dbReference type="KEGG" id="ibu:IB211_02676"/>
<feature type="domain" description="ABC transporter" evidence="4">
    <location>
        <begin position="8"/>
        <end position="244"/>
    </location>
</feature>
<dbReference type="STRING" id="1297617.IB211_02676"/>
<dbReference type="Proteomes" id="UP000245778">
    <property type="component" value="Unassembled WGS sequence"/>
</dbReference>
<reference evidence="6 8" key="3">
    <citation type="submission" date="2018-04" db="EMBL/GenBank/DDBJ databases">
        <title>Genomic Encyclopedia of Type Strains, Phase IV (KMG-IV): sequencing the most valuable type-strain genomes for metagenomic binning, comparative biology and taxonomic classification.</title>
        <authorList>
            <person name="Goeker M."/>
        </authorList>
    </citation>
    <scope>NUCLEOTIDE SEQUENCE [LARGE SCALE GENOMIC DNA]</scope>
    <source>
        <strain evidence="6 8">DSM 26588</strain>
    </source>
</reference>
<dbReference type="EMBL" id="CP011307">
    <property type="protein sequence ID" value="ALP95067.1"/>
    <property type="molecule type" value="Genomic_DNA"/>
</dbReference>
<dbReference type="GO" id="GO:0022857">
    <property type="term" value="F:transmembrane transporter activity"/>
    <property type="evidence" value="ECO:0007669"/>
    <property type="project" value="TreeGrafter"/>
</dbReference>
<dbReference type="GO" id="GO:0005886">
    <property type="term" value="C:plasma membrane"/>
    <property type="evidence" value="ECO:0007669"/>
    <property type="project" value="TreeGrafter"/>
</dbReference>
<sequence>MEPILSVSHLEKVYGSRGNRTTALSDLSFDVLPGEFVGIMGASGSGKTTLLNCVSTIDAPTSGSITVDGTDVTALRGAALSRFRRERLGFIFQDCNLLDTLTGFENIALSLTILGTPAGAIDARVTEAAALLGLERVLDKYPYQMSGGEQQRVAAARAIITHPALVLADEPTGALDSKAAGQLLRQLSALNQTGGATILMVTHDAFTASWCRRILFIKDGGLYRELLRGEQDRRSFFSRILEVVSTLGGDGADVL</sequence>
<dbReference type="PANTHER" id="PTHR24220:SF674">
    <property type="entry name" value="BACITRACIN EXPORT ATP-BINDING PROTEIN BCEA"/>
    <property type="match status" value="1"/>
</dbReference>
<protein>
    <submittedName>
        <fullName evidence="5">ABC transporter, ATP-binding protein</fullName>
    </submittedName>
    <submittedName>
        <fullName evidence="6">Putative ABC transport system ATP-binding protein</fullName>
    </submittedName>
</protein>
<evidence type="ECO:0000259" key="4">
    <source>
        <dbReference type="PROSITE" id="PS50893"/>
    </source>
</evidence>
<dbReference type="EMBL" id="QEKK01000005">
    <property type="protein sequence ID" value="PVY54776.1"/>
    <property type="molecule type" value="Genomic_DNA"/>
</dbReference>